<keyword evidence="3" id="KW-1185">Reference proteome</keyword>
<dbReference type="Proteomes" id="UP000011960">
    <property type="component" value="Unassembled WGS sequence"/>
</dbReference>
<dbReference type="AlphaFoldDB" id="M7CWD8"/>
<name>M7CWD8_9GAMM</name>
<organism evidence="2 3">
    <name type="scientific">Marinobacter santoriniensis NKSG1</name>
    <dbReference type="NCBI Taxonomy" id="1288826"/>
    <lineage>
        <taxon>Bacteria</taxon>
        <taxon>Pseudomonadati</taxon>
        <taxon>Pseudomonadota</taxon>
        <taxon>Gammaproteobacteria</taxon>
        <taxon>Pseudomonadales</taxon>
        <taxon>Marinobacteraceae</taxon>
        <taxon>Marinobacter</taxon>
    </lineage>
</organism>
<dbReference type="OrthoDB" id="9777694at2"/>
<proteinExistence type="predicted"/>
<evidence type="ECO:0000313" key="2">
    <source>
        <dbReference type="EMBL" id="EMP57419.1"/>
    </source>
</evidence>
<evidence type="ECO:0000313" key="3">
    <source>
        <dbReference type="Proteomes" id="UP000011960"/>
    </source>
</evidence>
<protein>
    <submittedName>
        <fullName evidence="2">Uncharacterized protein</fullName>
    </submittedName>
</protein>
<comment type="caution">
    <text evidence="2">The sequence shown here is derived from an EMBL/GenBank/DDBJ whole genome shotgun (WGS) entry which is preliminary data.</text>
</comment>
<reference evidence="2 3" key="1">
    <citation type="journal article" date="2013" name="Genome Announc.">
        <title>Genome Sequence of Hydrothermal Arsenic-Respiring Bacterium Marinobacter santoriniensis NKSG1T.</title>
        <authorList>
            <person name="Handley K.M."/>
            <person name="Upton M."/>
            <person name="Beatson S.A."/>
            <person name="Hery M."/>
            <person name="Lloyd J.R."/>
        </authorList>
    </citation>
    <scope>NUCLEOTIDE SEQUENCE [LARGE SCALE GENOMIC DNA]</scope>
    <source>
        <strain evidence="2 3">NKSG1</strain>
    </source>
</reference>
<dbReference type="RefSeq" id="WP_008937628.1">
    <property type="nucleotide sequence ID" value="NZ_APAT01000005.1"/>
</dbReference>
<dbReference type="PATRIC" id="fig|1288826.3.peg.452"/>
<feature type="compositionally biased region" description="Polar residues" evidence="1">
    <location>
        <begin position="85"/>
        <end position="123"/>
    </location>
</feature>
<sequence length="421" mass="48945">MKITRQALYEALWSTPRKELASVWAIDPNTITHASKEQNIPLPKPGHWTLVSMGKSPSQPALTGAPDEIVTLEEKPRKPRKKSASDNPKAQTEKAQTSEPIAASRSESTQTDQRPAKSISETLPTIRKAYKTYSSPKAARDYKYQHVLPGSAAVIRIAVMPEMVERALLLMDTILREFQKNQWKTQIPSDKDRNKNSVFIDEVEILFTITEHRRQERVKSESRWTTWEYRYHSTGTLRFQFGTWSWMHEIKDNKRKKLEERIPEIIKGILEEVARVKRVEIERKNSERIERLESRLSGLVRKALDYNRQCEEGLNRCVAYYEEALRIRRLVEAMRGMDCPEQHSNKRENWLIWLESKADSIDPTKNQASLDFAVPKELIDQVSVMIESDLETYSPLKELDLNSSIEKAVRWIKLQQGLIYK</sequence>
<accession>M7CWD8</accession>
<feature type="region of interest" description="Disordered" evidence="1">
    <location>
        <begin position="35"/>
        <end position="123"/>
    </location>
</feature>
<gene>
    <name evidence="2" type="ORF">MSNKSG1_02333</name>
</gene>
<dbReference type="EMBL" id="APAT01000005">
    <property type="protein sequence ID" value="EMP57419.1"/>
    <property type="molecule type" value="Genomic_DNA"/>
</dbReference>
<evidence type="ECO:0000256" key="1">
    <source>
        <dbReference type="SAM" id="MobiDB-lite"/>
    </source>
</evidence>